<accession>A0A336NB44</accession>
<reference evidence="1 2" key="1">
    <citation type="submission" date="2018-06" db="EMBL/GenBank/DDBJ databases">
        <authorList>
            <consortium name="Pathogen Informatics"/>
            <person name="Doyle S."/>
        </authorList>
    </citation>
    <scope>NUCLEOTIDE SEQUENCE [LARGE SCALE GENOMIC DNA]</scope>
    <source>
        <strain evidence="1 2">NCTC12860</strain>
    </source>
</reference>
<evidence type="ECO:0000313" key="2">
    <source>
        <dbReference type="Proteomes" id="UP000253846"/>
    </source>
</evidence>
<gene>
    <name evidence="1" type="ORF">NCTC12860_00606</name>
</gene>
<dbReference type="Proteomes" id="UP000253846">
    <property type="component" value="Unassembled WGS sequence"/>
</dbReference>
<dbReference type="AlphaFoldDB" id="A0A336NB44"/>
<organism evidence="1 2">
    <name type="scientific">Bartonella grahamii</name>
    <dbReference type="NCBI Taxonomy" id="33045"/>
    <lineage>
        <taxon>Bacteria</taxon>
        <taxon>Pseudomonadati</taxon>
        <taxon>Pseudomonadota</taxon>
        <taxon>Alphaproteobacteria</taxon>
        <taxon>Hyphomicrobiales</taxon>
        <taxon>Bartonellaceae</taxon>
        <taxon>Bartonella</taxon>
    </lineage>
</organism>
<sequence>MREGWREEIGLAFMVLNEVVSFEGGDLKCVGDLKFIGGVG</sequence>
<protein>
    <submittedName>
        <fullName evidence="1">Uncharacterized protein</fullName>
    </submittedName>
</protein>
<dbReference type="EMBL" id="UFTD01000001">
    <property type="protein sequence ID" value="SSZ39394.1"/>
    <property type="molecule type" value="Genomic_DNA"/>
</dbReference>
<proteinExistence type="predicted"/>
<name>A0A336NB44_BARGR</name>
<evidence type="ECO:0000313" key="1">
    <source>
        <dbReference type="EMBL" id="SSZ39394.1"/>
    </source>
</evidence>